<feature type="compositionally biased region" description="Low complexity" evidence="3">
    <location>
        <begin position="13"/>
        <end position="27"/>
    </location>
</feature>
<feature type="region of interest" description="Disordered" evidence="3">
    <location>
        <begin position="1"/>
        <end position="37"/>
    </location>
</feature>
<evidence type="ECO:0000256" key="1">
    <source>
        <dbReference type="ARBA" id="ARBA00022729"/>
    </source>
</evidence>
<organism evidence="4 5">
    <name type="scientific">Actinomyces lilanjuaniae</name>
    <dbReference type="NCBI Taxonomy" id="2321394"/>
    <lineage>
        <taxon>Bacteria</taxon>
        <taxon>Bacillati</taxon>
        <taxon>Actinomycetota</taxon>
        <taxon>Actinomycetes</taxon>
        <taxon>Actinomycetales</taxon>
        <taxon>Actinomycetaceae</taxon>
        <taxon>Actinomyces</taxon>
    </lineage>
</organism>
<dbReference type="Pfam" id="PF10503">
    <property type="entry name" value="Esterase_PHB"/>
    <property type="match status" value="1"/>
</dbReference>
<sequence length="351" mass="36535">MATYLLPEPGTHSPSAAPTATASPASTGCDSQLSPGTTTVQVTFSGQRYPVRVHLPEEPSIQGAEDGTRDELPDQATPATDQEALALVLDLHGSGANATAQAQISGLDEIADAHGFVVAQPTAAIPLESDSPLPDGSWAWNVPGVPMVAGDYPPEDARDDVAFLTAVVDHLVQTACVDSQRVYATGFSGGGRMASALACARPGLLAAIAPVAGLRAGRAAYDNTSETDPLTCDPATGVPVLTFHGTDDWVNPYEGNADPRWGYSVNTALGRWAELNQCTEPPTQTQVSEQVLLTSYNDCSGGSGRVQGYTLTGAGHTWPGSEADFGELGTVSQEIGASELMWEFFAKHPGR</sequence>
<evidence type="ECO:0000313" key="4">
    <source>
        <dbReference type="EMBL" id="AYD90809.1"/>
    </source>
</evidence>
<protein>
    <submittedName>
        <fullName evidence="4">Alpha/beta hydrolase</fullName>
    </submittedName>
</protein>
<dbReference type="InterPro" id="IPR050955">
    <property type="entry name" value="Plant_Biomass_Hydrol_Est"/>
</dbReference>
<dbReference type="EMBL" id="CP032514">
    <property type="protein sequence ID" value="AYD90809.1"/>
    <property type="molecule type" value="Genomic_DNA"/>
</dbReference>
<dbReference type="Gene3D" id="3.40.50.1820">
    <property type="entry name" value="alpha/beta hydrolase"/>
    <property type="match status" value="1"/>
</dbReference>
<gene>
    <name evidence="4" type="ORF">D5R93_04960</name>
</gene>
<dbReference type="PANTHER" id="PTHR43037">
    <property type="entry name" value="UNNAMED PRODUCT-RELATED"/>
    <property type="match status" value="1"/>
</dbReference>
<feature type="compositionally biased region" description="Polar residues" evidence="3">
    <location>
        <begin position="28"/>
        <end position="37"/>
    </location>
</feature>
<dbReference type="Proteomes" id="UP000273001">
    <property type="component" value="Chromosome"/>
</dbReference>
<dbReference type="InterPro" id="IPR010126">
    <property type="entry name" value="Esterase_phb"/>
</dbReference>
<dbReference type="InterPro" id="IPR029058">
    <property type="entry name" value="AB_hydrolase_fold"/>
</dbReference>
<evidence type="ECO:0000256" key="2">
    <source>
        <dbReference type="ARBA" id="ARBA00022801"/>
    </source>
</evidence>
<keyword evidence="5" id="KW-1185">Reference proteome</keyword>
<name>A0ABM6Z609_9ACTO</name>
<reference evidence="4 5" key="1">
    <citation type="submission" date="2018-09" db="EMBL/GenBank/DDBJ databases">
        <authorList>
            <person name="Li J."/>
        </authorList>
    </citation>
    <scope>NUCLEOTIDE SEQUENCE [LARGE SCALE GENOMIC DNA]</scope>
    <source>
        <strain evidence="4 5">2129</strain>
    </source>
</reference>
<dbReference type="PANTHER" id="PTHR43037:SF5">
    <property type="entry name" value="FERULOYL ESTERASE"/>
    <property type="match status" value="1"/>
</dbReference>
<proteinExistence type="predicted"/>
<dbReference type="GO" id="GO:0016787">
    <property type="term" value="F:hydrolase activity"/>
    <property type="evidence" value="ECO:0007669"/>
    <property type="project" value="UniProtKB-KW"/>
</dbReference>
<dbReference type="SUPFAM" id="SSF53474">
    <property type="entry name" value="alpha/beta-Hydrolases"/>
    <property type="match status" value="1"/>
</dbReference>
<accession>A0ABM6Z609</accession>
<evidence type="ECO:0000256" key="3">
    <source>
        <dbReference type="SAM" id="MobiDB-lite"/>
    </source>
</evidence>
<evidence type="ECO:0000313" key="5">
    <source>
        <dbReference type="Proteomes" id="UP000273001"/>
    </source>
</evidence>
<keyword evidence="1" id="KW-0732">Signal</keyword>
<keyword evidence="2 4" id="KW-0378">Hydrolase</keyword>